<proteinExistence type="inferred from homology"/>
<dbReference type="PANTHER" id="PTHR43701:SF12">
    <property type="entry name" value="MEMBRANE TRANSPORTER PROTEIN YTNM-RELATED"/>
    <property type="match status" value="1"/>
</dbReference>
<organism evidence="6 7">
    <name type="scientific">Phreatobacter cathodiphilus</name>
    <dbReference type="NCBI Taxonomy" id="1868589"/>
    <lineage>
        <taxon>Bacteria</taxon>
        <taxon>Pseudomonadati</taxon>
        <taxon>Pseudomonadota</taxon>
        <taxon>Alphaproteobacteria</taxon>
        <taxon>Hyphomicrobiales</taxon>
        <taxon>Phreatobacteraceae</taxon>
        <taxon>Phreatobacter</taxon>
    </lineage>
</organism>
<gene>
    <name evidence="6" type="ORF">C6569_15260</name>
</gene>
<keyword evidence="4 5" id="KW-0472">Membrane</keyword>
<dbReference type="KEGG" id="phr:C6569_15260"/>
<feature type="transmembrane region" description="Helical" evidence="5">
    <location>
        <begin position="73"/>
        <end position="93"/>
    </location>
</feature>
<evidence type="ECO:0000256" key="2">
    <source>
        <dbReference type="ARBA" id="ARBA00022692"/>
    </source>
</evidence>
<comment type="similarity">
    <text evidence="5">Belongs to the 4-toluene sulfonate uptake permease (TSUP) (TC 2.A.102) family.</text>
</comment>
<comment type="subcellular location">
    <subcellularLocation>
        <location evidence="5">Cell membrane</location>
        <topology evidence="5">Multi-pass membrane protein</topology>
    </subcellularLocation>
    <subcellularLocation>
        <location evidence="1">Membrane</location>
        <topology evidence="1">Multi-pass membrane protein</topology>
    </subcellularLocation>
</comment>
<evidence type="ECO:0000313" key="7">
    <source>
        <dbReference type="Proteomes" id="UP000237889"/>
    </source>
</evidence>
<dbReference type="InterPro" id="IPR002781">
    <property type="entry name" value="TM_pro_TauE-like"/>
</dbReference>
<keyword evidence="3 5" id="KW-1133">Transmembrane helix</keyword>
<dbReference type="GO" id="GO:0005886">
    <property type="term" value="C:plasma membrane"/>
    <property type="evidence" value="ECO:0007669"/>
    <property type="project" value="UniProtKB-SubCell"/>
</dbReference>
<feature type="transmembrane region" description="Helical" evidence="5">
    <location>
        <begin position="226"/>
        <end position="247"/>
    </location>
</feature>
<dbReference type="Pfam" id="PF01925">
    <property type="entry name" value="TauE"/>
    <property type="match status" value="1"/>
</dbReference>
<evidence type="ECO:0000256" key="5">
    <source>
        <dbReference type="RuleBase" id="RU363041"/>
    </source>
</evidence>
<feature type="transmembrane region" description="Helical" evidence="5">
    <location>
        <begin position="170"/>
        <end position="191"/>
    </location>
</feature>
<dbReference type="PANTHER" id="PTHR43701">
    <property type="entry name" value="MEMBRANE TRANSPORTER PROTEIN MJ0441-RELATED"/>
    <property type="match status" value="1"/>
</dbReference>
<reference evidence="6 7" key="1">
    <citation type="submission" date="2018-03" db="EMBL/GenBank/DDBJ databases">
        <title>Genome sequencing of Phreatobacter sp.</title>
        <authorList>
            <person name="Kim S.-J."/>
            <person name="Heo J."/>
            <person name="Kwon S.-W."/>
        </authorList>
    </citation>
    <scope>NUCLEOTIDE SEQUENCE [LARGE SCALE GENOMIC DNA]</scope>
    <source>
        <strain evidence="6 7">S-12</strain>
    </source>
</reference>
<evidence type="ECO:0000313" key="6">
    <source>
        <dbReference type="EMBL" id="AVO46304.1"/>
    </source>
</evidence>
<protein>
    <recommendedName>
        <fullName evidence="5">Probable membrane transporter protein</fullName>
    </recommendedName>
</protein>
<evidence type="ECO:0000256" key="1">
    <source>
        <dbReference type="ARBA" id="ARBA00004141"/>
    </source>
</evidence>
<accession>A0A2S0NDQ8</accession>
<dbReference type="Proteomes" id="UP000237889">
    <property type="component" value="Chromosome"/>
</dbReference>
<feature type="transmembrane region" description="Helical" evidence="5">
    <location>
        <begin position="197"/>
        <end position="219"/>
    </location>
</feature>
<dbReference type="InterPro" id="IPR051598">
    <property type="entry name" value="TSUP/Inactive_protease-like"/>
</dbReference>
<dbReference type="AlphaFoldDB" id="A0A2S0NDQ8"/>
<dbReference type="EMBL" id="CP027668">
    <property type="protein sequence ID" value="AVO46304.1"/>
    <property type="molecule type" value="Genomic_DNA"/>
</dbReference>
<keyword evidence="2 5" id="KW-0812">Transmembrane</keyword>
<sequence>MTFEFALLIAVGFFAQLVDGALGMAFGLIATTAMLSLGLPPAQASAATHTAEVFTTGVSGLSHLYFRNIDRRLFLTLSVAGVIGGVLGAYVLSNIDGKAIRPFIAAYLLVLGLLILLKAFRLSPTSDDAKTAHAAPLGLVGGFLDAIGGGGWGPMVTSTLIGSGHAPRRVIGSVNAAEFFVTVAVSTTFFIELGATHLSHILALVIGGALAAPFGGYIVRRLRPHLLMGVVGFLVAGLALVQLVRALA</sequence>
<keyword evidence="5" id="KW-1003">Cell membrane</keyword>
<dbReference type="OrthoDB" id="45564at2"/>
<feature type="transmembrane region" description="Helical" evidence="5">
    <location>
        <begin position="99"/>
        <end position="120"/>
    </location>
</feature>
<name>A0A2S0NDQ8_9HYPH</name>
<keyword evidence="7" id="KW-1185">Reference proteome</keyword>
<dbReference type="RefSeq" id="WP_106749645.1">
    <property type="nucleotide sequence ID" value="NZ_CP027668.1"/>
</dbReference>
<evidence type="ECO:0000256" key="4">
    <source>
        <dbReference type="ARBA" id="ARBA00023136"/>
    </source>
</evidence>
<evidence type="ECO:0000256" key="3">
    <source>
        <dbReference type="ARBA" id="ARBA00022989"/>
    </source>
</evidence>
<feature type="transmembrane region" description="Helical" evidence="5">
    <location>
        <begin position="44"/>
        <end position="66"/>
    </location>
</feature>